<dbReference type="PROSITE" id="PS51257">
    <property type="entry name" value="PROKAR_LIPOPROTEIN"/>
    <property type="match status" value="1"/>
</dbReference>
<dbReference type="RefSeq" id="WP_381480371.1">
    <property type="nucleotide sequence ID" value="NZ_JBHTLT010000039.1"/>
</dbReference>
<keyword evidence="1" id="KW-1133">Transmembrane helix</keyword>
<keyword evidence="1" id="KW-0472">Membrane</keyword>
<dbReference type="Proteomes" id="UP001597231">
    <property type="component" value="Unassembled WGS sequence"/>
</dbReference>
<evidence type="ECO:0000256" key="1">
    <source>
        <dbReference type="SAM" id="Phobius"/>
    </source>
</evidence>
<evidence type="ECO:0000313" key="2">
    <source>
        <dbReference type="EMBL" id="MFD1205134.1"/>
    </source>
</evidence>
<reference evidence="3" key="1">
    <citation type="journal article" date="2019" name="Int. J. Syst. Evol. Microbiol.">
        <title>The Global Catalogue of Microorganisms (GCM) 10K type strain sequencing project: providing services to taxonomists for standard genome sequencing and annotation.</title>
        <authorList>
            <consortium name="The Broad Institute Genomics Platform"/>
            <consortium name="The Broad Institute Genome Sequencing Center for Infectious Disease"/>
            <person name="Wu L."/>
            <person name="Ma J."/>
        </authorList>
    </citation>
    <scope>NUCLEOTIDE SEQUENCE [LARGE SCALE GENOMIC DNA]</scope>
    <source>
        <strain evidence="3">CCUG 53915</strain>
    </source>
</reference>
<proteinExistence type="predicted"/>
<name>A0ABW3TYP8_9BACL</name>
<dbReference type="EMBL" id="JBHTLT010000039">
    <property type="protein sequence ID" value="MFD1205134.1"/>
    <property type="molecule type" value="Genomic_DNA"/>
</dbReference>
<feature type="transmembrane region" description="Helical" evidence="1">
    <location>
        <begin position="71"/>
        <end position="91"/>
    </location>
</feature>
<comment type="caution">
    <text evidence="2">The sequence shown here is derived from an EMBL/GenBank/DDBJ whole genome shotgun (WGS) entry which is preliminary data.</text>
</comment>
<feature type="transmembrane region" description="Helical" evidence="1">
    <location>
        <begin position="46"/>
        <end position="66"/>
    </location>
</feature>
<organism evidence="2 3">
    <name type="scientific">Sporosarcina contaminans</name>
    <dbReference type="NCBI Taxonomy" id="633403"/>
    <lineage>
        <taxon>Bacteria</taxon>
        <taxon>Bacillati</taxon>
        <taxon>Bacillota</taxon>
        <taxon>Bacilli</taxon>
        <taxon>Bacillales</taxon>
        <taxon>Caryophanaceae</taxon>
        <taxon>Sporosarcina</taxon>
    </lineage>
</organism>
<keyword evidence="1" id="KW-0812">Transmembrane</keyword>
<feature type="transmembrane region" description="Helical" evidence="1">
    <location>
        <begin position="103"/>
        <end position="125"/>
    </location>
</feature>
<accession>A0ABW3TYP8</accession>
<gene>
    <name evidence="2" type="ORF">ACFQ38_08460</name>
</gene>
<sequence>MTTRDLIYFVLFIASSCYSVFMYFLTLTDHVFITSEIPIHYTPIEAKVYVALTISTTFTFVITILLSEKSIIYITTSIFGIVSMLYAFGTIRTYYRFPDSMDLLTTLAMPMMFIIPTFLGVVTIVRRRKKKINLSMFVQTVK</sequence>
<keyword evidence="3" id="KW-1185">Reference proteome</keyword>
<protein>
    <submittedName>
        <fullName evidence="2">Uncharacterized protein</fullName>
    </submittedName>
</protein>
<evidence type="ECO:0000313" key="3">
    <source>
        <dbReference type="Proteomes" id="UP001597231"/>
    </source>
</evidence>
<feature type="transmembrane region" description="Helical" evidence="1">
    <location>
        <begin position="7"/>
        <end position="26"/>
    </location>
</feature>